<feature type="region of interest" description="Disordered" evidence="1">
    <location>
        <begin position="1"/>
        <end position="137"/>
    </location>
</feature>
<dbReference type="AlphaFoldDB" id="A0A9Q1FDN0"/>
<keyword evidence="3" id="KW-1185">Reference proteome</keyword>
<reference evidence="2" key="1">
    <citation type="journal article" date="2023" name="Science">
        <title>Genome structures resolve the early diversification of teleost fishes.</title>
        <authorList>
            <person name="Parey E."/>
            <person name="Louis A."/>
            <person name="Montfort J."/>
            <person name="Bouchez O."/>
            <person name="Roques C."/>
            <person name="Iampietro C."/>
            <person name="Lluch J."/>
            <person name="Castinel A."/>
            <person name="Donnadieu C."/>
            <person name="Desvignes T."/>
            <person name="Floi Bucao C."/>
            <person name="Jouanno E."/>
            <person name="Wen M."/>
            <person name="Mejri S."/>
            <person name="Dirks R."/>
            <person name="Jansen H."/>
            <person name="Henkel C."/>
            <person name="Chen W.J."/>
            <person name="Zahm M."/>
            <person name="Cabau C."/>
            <person name="Klopp C."/>
            <person name="Thompson A.W."/>
            <person name="Robinson-Rechavi M."/>
            <person name="Braasch I."/>
            <person name="Lecointre G."/>
            <person name="Bobe J."/>
            <person name="Postlethwait J.H."/>
            <person name="Berthelot C."/>
            <person name="Roest Crollius H."/>
            <person name="Guiguen Y."/>
        </authorList>
    </citation>
    <scope>NUCLEOTIDE SEQUENCE</scope>
    <source>
        <strain evidence="2">WJC10195</strain>
    </source>
</reference>
<dbReference type="EMBL" id="JAINUF010000006">
    <property type="protein sequence ID" value="KAJ8356098.1"/>
    <property type="molecule type" value="Genomic_DNA"/>
</dbReference>
<comment type="caution">
    <text evidence="2">The sequence shown here is derived from an EMBL/GenBank/DDBJ whole genome shotgun (WGS) entry which is preliminary data.</text>
</comment>
<organism evidence="2 3">
    <name type="scientific">Synaphobranchus kaupii</name>
    <name type="common">Kaup's arrowtooth eel</name>
    <dbReference type="NCBI Taxonomy" id="118154"/>
    <lineage>
        <taxon>Eukaryota</taxon>
        <taxon>Metazoa</taxon>
        <taxon>Chordata</taxon>
        <taxon>Craniata</taxon>
        <taxon>Vertebrata</taxon>
        <taxon>Euteleostomi</taxon>
        <taxon>Actinopterygii</taxon>
        <taxon>Neopterygii</taxon>
        <taxon>Teleostei</taxon>
        <taxon>Anguilliformes</taxon>
        <taxon>Synaphobranchidae</taxon>
        <taxon>Synaphobranchus</taxon>
    </lineage>
</organism>
<evidence type="ECO:0000313" key="3">
    <source>
        <dbReference type="Proteomes" id="UP001152622"/>
    </source>
</evidence>
<dbReference type="Proteomes" id="UP001152622">
    <property type="component" value="Chromosome 6"/>
</dbReference>
<accession>A0A9Q1FDN0</accession>
<evidence type="ECO:0000313" key="2">
    <source>
        <dbReference type="EMBL" id="KAJ8356098.1"/>
    </source>
</evidence>
<proteinExistence type="predicted"/>
<sequence>MKSDRRPELQGARAVQPADGGASQRLAVADESEGPGNCLATPRDDNELPDETGMASAGPRGIGRASPRSRAPADGGASQRLAVADESEGPGNCLATPRDDNELPDETGMASAGPRGIGRASPPAPERREEVNLNGPMPRLPPHGAVIIFVRVTFICRGYLRAAPQLLSGCQSKRGVAGGEEAGLARQSGAGQEGKKSLSDGMRGWRNAGKRRREGEIARGEATGRGPDRHLSSRPSIRLPAVKGHFLISLFSLRSRGNRPESRVLFAKRIYIPEAICQVPFRWRNLRHLRKKGQTDGTLTKHTRACLNWRPPVKIKRPRSGRRAFKMYPANVPMSIFH</sequence>
<feature type="region of interest" description="Disordered" evidence="1">
    <location>
        <begin position="181"/>
        <end position="235"/>
    </location>
</feature>
<evidence type="ECO:0000256" key="1">
    <source>
        <dbReference type="SAM" id="MobiDB-lite"/>
    </source>
</evidence>
<name>A0A9Q1FDN0_SYNKA</name>
<protein>
    <submittedName>
        <fullName evidence="2">Uncharacterized protein</fullName>
    </submittedName>
</protein>
<gene>
    <name evidence="2" type="ORF">SKAU_G00188920</name>
</gene>